<evidence type="ECO:0000256" key="5">
    <source>
        <dbReference type="ARBA" id="ARBA00022792"/>
    </source>
</evidence>
<dbReference type="PANTHER" id="PTHR23070">
    <property type="entry name" value="BCS1 AAA-TYPE ATPASE"/>
    <property type="match status" value="1"/>
</dbReference>
<organism evidence="15 16">
    <name type="scientific">Trematosphaeria pertusa</name>
    <dbReference type="NCBI Taxonomy" id="390896"/>
    <lineage>
        <taxon>Eukaryota</taxon>
        <taxon>Fungi</taxon>
        <taxon>Dikarya</taxon>
        <taxon>Ascomycota</taxon>
        <taxon>Pezizomycotina</taxon>
        <taxon>Dothideomycetes</taxon>
        <taxon>Pleosporomycetidae</taxon>
        <taxon>Pleosporales</taxon>
        <taxon>Massarineae</taxon>
        <taxon>Trematosphaeriaceae</taxon>
        <taxon>Trematosphaeria</taxon>
    </lineage>
</organism>
<dbReference type="AlphaFoldDB" id="A0A6A6HQ10"/>
<name>A0A6A6HQ10_9PLEO</name>
<proteinExistence type="inferred from homology"/>
<keyword evidence="7 12" id="KW-0067">ATP-binding</keyword>
<dbReference type="Pfam" id="PF25426">
    <property type="entry name" value="AAA_lid_BCS1"/>
    <property type="match status" value="1"/>
</dbReference>
<keyword evidence="4 12" id="KW-0547">Nucleotide-binding</keyword>
<evidence type="ECO:0000259" key="14">
    <source>
        <dbReference type="SMART" id="SM01024"/>
    </source>
</evidence>
<dbReference type="GeneID" id="54588121"/>
<dbReference type="Pfam" id="PF08740">
    <property type="entry name" value="BCS1_N"/>
    <property type="match status" value="1"/>
</dbReference>
<dbReference type="InterPro" id="IPR057495">
    <property type="entry name" value="AAA_lid_BCS1"/>
</dbReference>
<dbReference type="OrthoDB" id="10251412at2759"/>
<comment type="catalytic activity">
    <reaction evidence="11">
        <text>ATP + H2O = ADP + phosphate + H(+)</text>
        <dbReference type="Rhea" id="RHEA:13065"/>
        <dbReference type="ChEBI" id="CHEBI:15377"/>
        <dbReference type="ChEBI" id="CHEBI:15378"/>
        <dbReference type="ChEBI" id="CHEBI:30616"/>
        <dbReference type="ChEBI" id="CHEBI:43474"/>
        <dbReference type="ChEBI" id="CHEBI:456216"/>
    </reaction>
    <physiologicalReaction direction="left-to-right" evidence="11">
        <dbReference type="Rhea" id="RHEA:13066"/>
    </physiologicalReaction>
</comment>
<evidence type="ECO:0000256" key="4">
    <source>
        <dbReference type="ARBA" id="ARBA00022741"/>
    </source>
</evidence>
<evidence type="ECO:0000256" key="6">
    <source>
        <dbReference type="ARBA" id="ARBA00022801"/>
    </source>
</evidence>
<keyword evidence="5" id="KW-0999">Mitochondrion inner membrane</keyword>
<evidence type="ECO:0000256" key="3">
    <source>
        <dbReference type="ARBA" id="ARBA00022692"/>
    </source>
</evidence>
<dbReference type="GO" id="GO:0005524">
    <property type="term" value="F:ATP binding"/>
    <property type="evidence" value="ECO:0007669"/>
    <property type="project" value="UniProtKB-KW"/>
</dbReference>
<dbReference type="InterPro" id="IPR027417">
    <property type="entry name" value="P-loop_NTPase"/>
</dbReference>
<dbReference type="InterPro" id="IPR014851">
    <property type="entry name" value="BCS1_N"/>
</dbReference>
<evidence type="ECO:0000256" key="12">
    <source>
        <dbReference type="RuleBase" id="RU003651"/>
    </source>
</evidence>
<dbReference type="Pfam" id="PF00004">
    <property type="entry name" value="AAA"/>
    <property type="match status" value="1"/>
</dbReference>
<dbReference type="Gene3D" id="3.40.50.300">
    <property type="entry name" value="P-loop containing nucleotide triphosphate hydrolases"/>
    <property type="match status" value="1"/>
</dbReference>
<evidence type="ECO:0000256" key="2">
    <source>
        <dbReference type="ARBA" id="ARBA00007448"/>
    </source>
</evidence>
<evidence type="ECO:0000256" key="9">
    <source>
        <dbReference type="ARBA" id="ARBA00023128"/>
    </source>
</evidence>
<keyword evidence="3" id="KW-0812">Transmembrane</keyword>
<reference evidence="15" key="1">
    <citation type="journal article" date="2020" name="Stud. Mycol.">
        <title>101 Dothideomycetes genomes: a test case for predicting lifestyles and emergence of pathogens.</title>
        <authorList>
            <person name="Haridas S."/>
            <person name="Albert R."/>
            <person name="Binder M."/>
            <person name="Bloem J."/>
            <person name="Labutti K."/>
            <person name="Salamov A."/>
            <person name="Andreopoulos B."/>
            <person name="Baker S."/>
            <person name="Barry K."/>
            <person name="Bills G."/>
            <person name="Bluhm B."/>
            <person name="Cannon C."/>
            <person name="Castanera R."/>
            <person name="Culley D."/>
            <person name="Daum C."/>
            <person name="Ezra D."/>
            <person name="Gonzalez J."/>
            <person name="Henrissat B."/>
            <person name="Kuo A."/>
            <person name="Liang C."/>
            <person name="Lipzen A."/>
            <person name="Lutzoni F."/>
            <person name="Magnuson J."/>
            <person name="Mondo S."/>
            <person name="Nolan M."/>
            <person name="Ohm R."/>
            <person name="Pangilinan J."/>
            <person name="Park H.-J."/>
            <person name="Ramirez L."/>
            <person name="Alfaro M."/>
            <person name="Sun H."/>
            <person name="Tritt A."/>
            <person name="Yoshinaga Y."/>
            <person name="Zwiers L.-H."/>
            <person name="Turgeon B."/>
            <person name="Goodwin S."/>
            <person name="Spatafora J."/>
            <person name="Crous P."/>
            <person name="Grigoriev I."/>
        </authorList>
    </citation>
    <scope>NUCLEOTIDE SEQUENCE</scope>
    <source>
        <strain evidence="15">CBS 122368</strain>
    </source>
</reference>
<comment type="subcellular location">
    <subcellularLocation>
        <location evidence="1">Mitochondrion inner membrane</location>
        <topology evidence="1">Single-pass membrane protein</topology>
    </subcellularLocation>
</comment>
<dbReference type="Proteomes" id="UP000800094">
    <property type="component" value="Unassembled WGS sequence"/>
</dbReference>
<keyword evidence="8" id="KW-1133">Transmembrane helix</keyword>
<feature type="domain" description="BCS1 N-terminal" evidence="14">
    <location>
        <begin position="52"/>
        <end position="179"/>
    </location>
</feature>
<dbReference type="GO" id="GO:0005743">
    <property type="term" value="C:mitochondrial inner membrane"/>
    <property type="evidence" value="ECO:0007669"/>
    <property type="project" value="UniProtKB-SubCell"/>
</dbReference>
<dbReference type="InterPro" id="IPR003593">
    <property type="entry name" value="AAA+_ATPase"/>
</dbReference>
<dbReference type="InterPro" id="IPR003960">
    <property type="entry name" value="ATPase_AAA_CS"/>
</dbReference>
<dbReference type="SMART" id="SM01024">
    <property type="entry name" value="BCS1_N"/>
    <property type="match status" value="1"/>
</dbReference>
<evidence type="ECO:0000313" key="15">
    <source>
        <dbReference type="EMBL" id="KAF2240205.1"/>
    </source>
</evidence>
<dbReference type="RefSeq" id="XP_033675209.1">
    <property type="nucleotide sequence ID" value="XM_033834791.1"/>
</dbReference>
<evidence type="ECO:0000313" key="16">
    <source>
        <dbReference type="Proteomes" id="UP000800094"/>
    </source>
</evidence>
<accession>A0A6A6HQ10</accession>
<dbReference type="InterPro" id="IPR050747">
    <property type="entry name" value="Mitochondrial_chaperone_BCS1"/>
</dbReference>
<gene>
    <name evidence="15" type="ORF">BU26DRAFT_591281</name>
</gene>
<evidence type="ECO:0000256" key="11">
    <source>
        <dbReference type="ARBA" id="ARBA00048778"/>
    </source>
</evidence>
<evidence type="ECO:0000256" key="10">
    <source>
        <dbReference type="ARBA" id="ARBA00023136"/>
    </source>
</evidence>
<sequence>MTSFSTATSQIHSILSEQIPLLDLLFPGFTPLSSSLWPLLTGAPGLYGRLLCICGLLVLIGKYVPEYFRTLLKAHFTSKMEVPYNDEAYDMLISWVCSQPFARSVRASLAKVALEPGRGNKPGSQAYHKHYLFVFERNQTRGELGFTREEVSISYFGRNSNGERWTPSKLRSKRDMLTVILNKELKEMLVDDISEFLDPTTRRWYSARSIPYQRGYLFYGPPGTRKSSFSFSVAGQFDLDIYILNIPTLDNQSLKTLFAELPQHCVVILEDVDAVGSKRTGSSDNGQSTSPTQIPALKKLSLSTLLNVLDGIGSPEGRVLIMTTNYIEHLDPALIRPGRVDTKAEFHLADEDMISQLFFFVYDSQPINVTGGDESEKGVYRTGKESIAQGCTLSQLAQEFVAKVPKLEFSPAEIMSLLLTNKQSPHQAIASVDTWMERIREERKKFARTNSWALDDNDGF</sequence>
<dbReference type="InterPro" id="IPR003959">
    <property type="entry name" value="ATPase_AAA_core"/>
</dbReference>
<dbReference type="PROSITE" id="PS00674">
    <property type="entry name" value="AAA"/>
    <property type="match status" value="1"/>
</dbReference>
<evidence type="ECO:0000256" key="8">
    <source>
        <dbReference type="ARBA" id="ARBA00022989"/>
    </source>
</evidence>
<keyword evidence="9" id="KW-0496">Mitochondrion</keyword>
<dbReference type="SUPFAM" id="SSF52540">
    <property type="entry name" value="P-loop containing nucleoside triphosphate hydrolases"/>
    <property type="match status" value="1"/>
</dbReference>
<keyword evidence="10" id="KW-0472">Membrane</keyword>
<evidence type="ECO:0000256" key="1">
    <source>
        <dbReference type="ARBA" id="ARBA00004434"/>
    </source>
</evidence>
<keyword evidence="6 15" id="KW-0378">Hydrolase</keyword>
<dbReference type="GO" id="GO:0016887">
    <property type="term" value="F:ATP hydrolysis activity"/>
    <property type="evidence" value="ECO:0007669"/>
    <property type="project" value="InterPro"/>
</dbReference>
<dbReference type="EMBL" id="ML987228">
    <property type="protein sequence ID" value="KAF2240205.1"/>
    <property type="molecule type" value="Genomic_DNA"/>
</dbReference>
<evidence type="ECO:0000259" key="13">
    <source>
        <dbReference type="SMART" id="SM00382"/>
    </source>
</evidence>
<dbReference type="SMART" id="SM00382">
    <property type="entry name" value="AAA"/>
    <property type="match status" value="1"/>
</dbReference>
<evidence type="ECO:0000256" key="7">
    <source>
        <dbReference type="ARBA" id="ARBA00022840"/>
    </source>
</evidence>
<protein>
    <submittedName>
        <fullName evidence="15">P-loop containing nucleoside triphosphate hydrolase protein</fullName>
    </submittedName>
</protein>
<feature type="domain" description="AAA+ ATPase" evidence="13">
    <location>
        <begin position="212"/>
        <end position="350"/>
    </location>
</feature>
<keyword evidence="16" id="KW-1185">Reference proteome</keyword>
<comment type="similarity">
    <text evidence="2">Belongs to the AAA ATPase family. BCS1 subfamily.</text>
</comment>